<evidence type="ECO:0000313" key="11">
    <source>
        <dbReference type="EMBL" id="OGL88368.1"/>
    </source>
</evidence>
<evidence type="ECO:0000256" key="8">
    <source>
        <dbReference type="PROSITE-ProRule" id="PRU00268"/>
    </source>
</evidence>
<evidence type="ECO:0000256" key="4">
    <source>
        <dbReference type="ARBA" id="ARBA00022980"/>
    </source>
</evidence>
<name>A0A1F7VE02_9BACT</name>
<proteinExistence type="inferred from homology"/>
<evidence type="ECO:0000256" key="1">
    <source>
        <dbReference type="ARBA" id="ARBA00008945"/>
    </source>
</evidence>
<dbReference type="InterPro" id="IPR014721">
    <property type="entry name" value="Ribsml_uS5_D2-typ_fold_subgr"/>
</dbReference>
<evidence type="ECO:0000256" key="9">
    <source>
        <dbReference type="RuleBase" id="RU003823"/>
    </source>
</evidence>
<evidence type="ECO:0000256" key="6">
    <source>
        <dbReference type="ARBA" id="ARBA00035255"/>
    </source>
</evidence>
<comment type="similarity">
    <text evidence="1 9">Belongs to the universal ribosomal protein uS5 family.</text>
</comment>
<dbReference type="NCBIfam" id="TIGR01021">
    <property type="entry name" value="rpsE_bact"/>
    <property type="match status" value="1"/>
</dbReference>
<evidence type="ECO:0000256" key="7">
    <source>
        <dbReference type="ARBA" id="ARBA00035519"/>
    </source>
</evidence>
<dbReference type="InterPro" id="IPR005712">
    <property type="entry name" value="Ribosomal_uS5_bac-type"/>
</dbReference>
<reference evidence="11 12" key="1">
    <citation type="journal article" date="2016" name="Nat. Commun.">
        <title>Thousands of microbial genomes shed light on interconnected biogeochemical processes in an aquifer system.</title>
        <authorList>
            <person name="Anantharaman K."/>
            <person name="Brown C.T."/>
            <person name="Hug L.A."/>
            <person name="Sharon I."/>
            <person name="Castelle C.J."/>
            <person name="Probst A.J."/>
            <person name="Thomas B.C."/>
            <person name="Singh A."/>
            <person name="Wilkins M.J."/>
            <person name="Karaoz U."/>
            <person name="Brodie E.L."/>
            <person name="Williams K.H."/>
            <person name="Hubbard S.S."/>
            <person name="Banfield J.F."/>
        </authorList>
    </citation>
    <scope>NUCLEOTIDE SEQUENCE [LARGE SCALE GENOMIC DNA]</scope>
</reference>
<dbReference type="PANTHER" id="PTHR48277:SF1">
    <property type="entry name" value="MITOCHONDRIAL RIBOSOMAL PROTEIN S5"/>
    <property type="match status" value="1"/>
</dbReference>
<evidence type="ECO:0000256" key="2">
    <source>
        <dbReference type="ARBA" id="ARBA00022730"/>
    </source>
</evidence>
<accession>A0A1F7VE02</accession>
<dbReference type="Pfam" id="PF03719">
    <property type="entry name" value="Ribosomal_S5_C"/>
    <property type="match status" value="1"/>
</dbReference>
<dbReference type="GO" id="GO:0005737">
    <property type="term" value="C:cytoplasm"/>
    <property type="evidence" value="ECO:0007669"/>
    <property type="project" value="UniProtKB-ARBA"/>
</dbReference>
<dbReference type="Gene3D" id="3.30.160.20">
    <property type="match status" value="1"/>
</dbReference>
<dbReference type="InterPro" id="IPR005324">
    <property type="entry name" value="Ribosomal_uS5_C"/>
</dbReference>
<keyword evidence="2" id="KW-0699">rRNA-binding</keyword>
<protein>
    <recommendedName>
        <fullName evidence="6">Small ribosomal subunit protein uS5</fullName>
    </recommendedName>
    <alternativeName>
        <fullName evidence="7">30S ribosomal protein S5</fullName>
    </alternativeName>
</protein>
<dbReference type="InterPro" id="IPR020568">
    <property type="entry name" value="Ribosomal_Su5_D2-typ_SF"/>
</dbReference>
<dbReference type="Gene3D" id="3.30.230.10">
    <property type="match status" value="1"/>
</dbReference>
<dbReference type="GO" id="GO:0003735">
    <property type="term" value="F:structural constituent of ribosome"/>
    <property type="evidence" value="ECO:0007669"/>
    <property type="project" value="UniProtKB-UniRule"/>
</dbReference>
<dbReference type="InterPro" id="IPR000851">
    <property type="entry name" value="Ribosomal_uS5"/>
</dbReference>
<dbReference type="Pfam" id="PF00333">
    <property type="entry name" value="Ribosomal_S5"/>
    <property type="match status" value="1"/>
</dbReference>
<dbReference type="SUPFAM" id="SSF54211">
    <property type="entry name" value="Ribosomal protein S5 domain 2-like"/>
    <property type="match status" value="1"/>
</dbReference>
<dbReference type="PANTHER" id="PTHR48277">
    <property type="entry name" value="MITOCHONDRIAL RIBOSOMAL PROTEIN S5"/>
    <property type="match status" value="1"/>
</dbReference>
<dbReference type="SUPFAM" id="SSF54768">
    <property type="entry name" value="dsRNA-binding domain-like"/>
    <property type="match status" value="1"/>
</dbReference>
<organism evidence="11 12">
    <name type="scientific">Candidatus Uhrbacteria bacterium RIFCSPLOWO2_02_FULL_49_11</name>
    <dbReference type="NCBI Taxonomy" id="1802409"/>
    <lineage>
        <taxon>Bacteria</taxon>
        <taxon>Candidatus Uhriibacteriota</taxon>
    </lineage>
</organism>
<dbReference type="PROSITE" id="PS50881">
    <property type="entry name" value="S5_DSRBD"/>
    <property type="match status" value="1"/>
</dbReference>
<dbReference type="GO" id="GO:0019843">
    <property type="term" value="F:rRNA binding"/>
    <property type="evidence" value="ECO:0007669"/>
    <property type="project" value="UniProtKB-KW"/>
</dbReference>
<dbReference type="GO" id="GO:0006412">
    <property type="term" value="P:translation"/>
    <property type="evidence" value="ECO:0007669"/>
    <property type="project" value="InterPro"/>
</dbReference>
<dbReference type="InterPro" id="IPR018192">
    <property type="entry name" value="Ribosomal_uS5_N_CS"/>
</dbReference>
<evidence type="ECO:0000259" key="10">
    <source>
        <dbReference type="PROSITE" id="PS50881"/>
    </source>
</evidence>
<sequence length="194" mass="21548">MVQPRRSNTREREVREPEEFEQKLIEIRRVTRVQKGGKRMRFRALVAIGDHKGRVGYGLGKGADVSQAIAKATTAAKKRVITIPLVRETIPHAVRLRYKAAVIYLKPAPKGTGIIAGGAIRQVLMVSGVANAVAKMLGSENKVNNVKLTIRALQQLKITLPKRPIHSEEGINENPNFQIPMSNKIQITNVQNHL</sequence>
<comment type="caution">
    <text evidence="11">The sequence shown here is derived from an EMBL/GenBank/DDBJ whole genome shotgun (WGS) entry which is preliminary data.</text>
</comment>
<evidence type="ECO:0000313" key="12">
    <source>
        <dbReference type="Proteomes" id="UP000178264"/>
    </source>
</evidence>
<dbReference type="InterPro" id="IPR013810">
    <property type="entry name" value="Ribosomal_uS5_N"/>
</dbReference>
<dbReference type="GO" id="GO:0015935">
    <property type="term" value="C:small ribosomal subunit"/>
    <property type="evidence" value="ECO:0007669"/>
    <property type="project" value="InterPro"/>
</dbReference>
<evidence type="ECO:0000256" key="5">
    <source>
        <dbReference type="ARBA" id="ARBA00023274"/>
    </source>
</evidence>
<keyword evidence="5 8" id="KW-0687">Ribonucleoprotein</keyword>
<evidence type="ECO:0000256" key="3">
    <source>
        <dbReference type="ARBA" id="ARBA00022884"/>
    </source>
</evidence>
<feature type="domain" description="S5 DRBM" evidence="10">
    <location>
        <begin position="20"/>
        <end position="83"/>
    </location>
</feature>
<dbReference type="AlphaFoldDB" id="A0A1F7VE02"/>
<dbReference type="PROSITE" id="PS00585">
    <property type="entry name" value="RIBOSOMAL_S5"/>
    <property type="match status" value="1"/>
</dbReference>
<dbReference type="FunFam" id="3.30.230.10:FF:000002">
    <property type="entry name" value="30S ribosomal protein S5"/>
    <property type="match status" value="1"/>
</dbReference>
<gene>
    <name evidence="11" type="ORF">A3I42_01265</name>
</gene>
<dbReference type="Proteomes" id="UP000178264">
    <property type="component" value="Unassembled WGS sequence"/>
</dbReference>
<keyword evidence="4 8" id="KW-0689">Ribosomal protein</keyword>
<dbReference type="EMBL" id="MGER01000035">
    <property type="protein sequence ID" value="OGL88368.1"/>
    <property type="molecule type" value="Genomic_DNA"/>
</dbReference>
<keyword evidence="3" id="KW-0694">RNA-binding</keyword>